<keyword evidence="1 4" id="KW-0732">Signal</keyword>
<feature type="transmembrane region" description="Helical" evidence="3">
    <location>
        <begin position="642"/>
        <end position="660"/>
    </location>
</feature>
<keyword evidence="3" id="KW-0472">Membrane</keyword>
<dbReference type="Pfam" id="PF12951">
    <property type="entry name" value="PATR"/>
    <property type="match status" value="1"/>
</dbReference>
<feature type="chain" id="PRO_5047341684" evidence="4">
    <location>
        <begin position="40"/>
        <end position="682"/>
    </location>
</feature>
<dbReference type="NCBIfam" id="TIGR01167">
    <property type="entry name" value="LPXTG_anchor"/>
    <property type="match status" value="1"/>
</dbReference>
<dbReference type="EMBL" id="JBEUKS010000007">
    <property type="protein sequence ID" value="MFC1440575.1"/>
    <property type="molecule type" value="Genomic_DNA"/>
</dbReference>
<dbReference type="InterPro" id="IPR013425">
    <property type="entry name" value="Autotrns_rpt"/>
</dbReference>
<comment type="caution">
    <text evidence="5">The sequence shown here is derived from an EMBL/GenBank/DDBJ whole genome shotgun (WGS) entry which is preliminary data.</text>
</comment>
<organism evidence="5 6">
    <name type="scientific">Streptacidiphilus jeojiensis</name>
    <dbReference type="NCBI Taxonomy" id="3229225"/>
    <lineage>
        <taxon>Bacteria</taxon>
        <taxon>Bacillati</taxon>
        <taxon>Actinomycetota</taxon>
        <taxon>Actinomycetes</taxon>
        <taxon>Kitasatosporales</taxon>
        <taxon>Streptomycetaceae</taxon>
        <taxon>Streptacidiphilus</taxon>
    </lineage>
</organism>
<dbReference type="SUPFAM" id="SSF51126">
    <property type="entry name" value="Pectin lyase-like"/>
    <property type="match status" value="1"/>
</dbReference>
<reference evidence="5 6" key="1">
    <citation type="submission" date="2024-06" db="EMBL/GenBank/DDBJ databases">
        <authorList>
            <person name="Lee S.D."/>
        </authorList>
    </citation>
    <scope>NUCLEOTIDE SEQUENCE [LARGE SCALE GENOMIC DNA]</scope>
    <source>
        <strain evidence="5 6">N1-10</strain>
    </source>
</reference>
<feature type="signal peptide" evidence="4">
    <location>
        <begin position="1"/>
        <end position="39"/>
    </location>
</feature>
<dbReference type="RefSeq" id="WP_380566056.1">
    <property type="nucleotide sequence ID" value="NZ_JBEUKS010000007.1"/>
</dbReference>
<name>A0ABV6XQM0_9ACTN</name>
<gene>
    <name evidence="5" type="ORF">ABUW04_20160</name>
</gene>
<proteinExistence type="predicted"/>
<dbReference type="NCBIfam" id="TIGR02601">
    <property type="entry name" value="autotrns_rpt"/>
    <property type="match status" value="1"/>
</dbReference>
<dbReference type="Gene3D" id="2.160.20.20">
    <property type="match status" value="1"/>
</dbReference>
<evidence type="ECO:0000256" key="4">
    <source>
        <dbReference type="SAM" id="SignalP"/>
    </source>
</evidence>
<evidence type="ECO:0000313" key="5">
    <source>
        <dbReference type="EMBL" id="MFC1440575.1"/>
    </source>
</evidence>
<sequence>MGKQTGAHRIRRGRVVVAGSVALAAVGAPLLASQLTASAATTDITAAIRAGQDVTLTGDAVVNLPTGTTTYNGVISGAGTLTVNAPGGSGTLVLTKDSDFTLPASRRHQTVTTTRSAHPVTTVTDPDQPAVIVSRGATLQYSSGGSTGIIGHYPYGTPGYALNEDNIRVDGTLVLQTVNRNYNLGTISGSGLVIQPRFTWGTLDLAGTHPFSGVIYNGTGMALAKPWYPLALPNAKAIVNEGSAIVGTPYDYTLRLRQDFYEDHYGNDINFHTARGGLVVVSGVYSYADQGVPNNPSLSDPSLNLSTSVGNANTRGVNIEGAHVQWGDGTTSRFFLPATPANSYINIHNNGTLAFDYDGPVTLDTPISGGVYHNSLSTPAYSDISLIAHPGNAVTFATPMNYHGTTAIGAGATLTLGTGAAGGDSSLLTGTAADSIDDRGTLVVRNTAKAVSLSRISGSGSLVQAGSGTTTLTGATSYTGSTTVSAGTLAVTGGSLATGSGVALTRPGAVLDLRKAGDQTVHSLSGVQGSTILLGDNTLTVDTSTSTVFSGRIVGGTLNKTGSGSLTLTDKAVPAGHGWTTGTAAQATADAHPSASTGATAAATGATPTGSTAAAAAASASPAQVAGASGDLAQTGSSVPTLGLAGATAALLATGATLLLRNRRRSAVGAGGGHRRRTGRRR</sequence>
<dbReference type="InterPro" id="IPR011050">
    <property type="entry name" value="Pectin_lyase_fold/virulence"/>
</dbReference>
<keyword evidence="3" id="KW-0812">Transmembrane</keyword>
<keyword evidence="3" id="KW-1133">Transmembrane helix</keyword>
<protein>
    <submittedName>
        <fullName evidence="5">Autotransporter-associated beta strand repeat-containing protein</fullName>
    </submittedName>
</protein>
<evidence type="ECO:0000256" key="1">
    <source>
        <dbReference type="ARBA" id="ARBA00022729"/>
    </source>
</evidence>
<evidence type="ECO:0000256" key="3">
    <source>
        <dbReference type="SAM" id="Phobius"/>
    </source>
</evidence>
<accession>A0ABV6XQM0</accession>
<evidence type="ECO:0000313" key="6">
    <source>
        <dbReference type="Proteomes" id="UP001592581"/>
    </source>
</evidence>
<keyword evidence="6" id="KW-1185">Reference proteome</keyword>
<dbReference type="Proteomes" id="UP001592581">
    <property type="component" value="Unassembled WGS sequence"/>
</dbReference>
<dbReference type="InterPro" id="IPR012332">
    <property type="entry name" value="Autotransporter_pectin_lyase_C"/>
</dbReference>
<feature type="region of interest" description="Disordered" evidence="2">
    <location>
        <begin position="585"/>
        <end position="607"/>
    </location>
</feature>
<evidence type="ECO:0000256" key="2">
    <source>
        <dbReference type="SAM" id="MobiDB-lite"/>
    </source>
</evidence>